<dbReference type="Gene3D" id="3.30.1330.40">
    <property type="entry name" value="RutC-like"/>
    <property type="match status" value="1"/>
</dbReference>
<dbReference type="NCBIfam" id="TIGR00004">
    <property type="entry name" value="Rid family detoxifying hydrolase"/>
    <property type="match status" value="1"/>
</dbReference>
<dbReference type="RefSeq" id="XP_024333179.1">
    <property type="nucleotide sequence ID" value="XM_024482267.1"/>
</dbReference>
<dbReference type="PANTHER" id="PTHR11803:SF42">
    <property type="entry name" value="MMF1"/>
    <property type="match status" value="1"/>
</dbReference>
<dbReference type="GO" id="GO:0019239">
    <property type="term" value="F:deaminase activity"/>
    <property type="evidence" value="ECO:0007669"/>
    <property type="project" value="TreeGrafter"/>
</dbReference>
<sequence>MVKTCVTSSEAVPPLPFYSHATVSGKTVYVSGSIGCDKDFKLAGGLEEQTRAGIENMLKIVRSAGADVQNILKVNIYLTNLKEDFAPMNKIYATYFKENAPARTCVGVAVLPLGASFEIECICELP</sequence>
<evidence type="ECO:0008006" key="4">
    <source>
        <dbReference type="Google" id="ProtNLM"/>
    </source>
</evidence>
<evidence type="ECO:0000313" key="2">
    <source>
        <dbReference type="EMBL" id="OSX56385.1"/>
    </source>
</evidence>
<protein>
    <recommendedName>
        <fullName evidence="4">YjgF-like protein</fullName>
    </recommendedName>
</protein>
<accession>A0A1X6MJ56</accession>
<reference evidence="2 3" key="1">
    <citation type="submission" date="2017-04" db="EMBL/GenBank/DDBJ databases">
        <title>Genome Sequence of the Model Brown-Rot Fungus Postia placenta SB12.</title>
        <authorList>
            <consortium name="DOE Joint Genome Institute"/>
            <person name="Gaskell J."/>
            <person name="Kersten P."/>
            <person name="Larrondo L.F."/>
            <person name="Canessa P."/>
            <person name="Martinez D."/>
            <person name="Hibbett D."/>
            <person name="Schmoll M."/>
            <person name="Kubicek C.P."/>
            <person name="Martinez A.T."/>
            <person name="Yadav J."/>
            <person name="Master E."/>
            <person name="Magnuson J.K."/>
            <person name="James T."/>
            <person name="Yaver D."/>
            <person name="Berka R."/>
            <person name="Labutti K."/>
            <person name="Lipzen A."/>
            <person name="Aerts A."/>
            <person name="Barry K."/>
            <person name="Henrissat B."/>
            <person name="Blanchette R."/>
            <person name="Grigoriev I."/>
            <person name="Cullen D."/>
        </authorList>
    </citation>
    <scope>NUCLEOTIDE SEQUENCE [LARGE SCALE GENOMIC DNA]</scope>
    <source>
        <strain evidence="2 3">MAD-698-R-SB12</strain>
    </source>
</reference>
<dbReference type="InterPro" id="IPR006175">
    <property type="entry name" value="YjgF/YER057c/UK114"/>
</dbReference>
<dbReference type="OrthoDB" id="309640at2759"/>
<dbReference type="InterPro" id="IPR006056">
    <property type="entry name" value="RidA"/>
</dbReference>
<keyword evidence="3" id="KW-1185">Reference proteome</keyword>
<dbReference type="GO" id="GO:0005739">
    <property type="term" value="C:mitochondrion"/>
    <property type="evidence" value="ECO:0007669"/>
    <property type="project" value="TreeGrafter"/>
</dbReference>
<dbReference type="PANTHER" id="PTHR11803">
    <property type="entry name" value="2-IMINOBUTANOATE/2-IMINOPROPANOATE DEAMINASE RIDA"/>
    <property type="match status" value="1"/>
</dbReference>
<comment type="similarity">
    <text evidence="1">Belongs to the RutC family.</text>
</comment>
<gene>
    <name evidence="2" type="ORF">POSPLADRAFT_1068091</name>
</gene>
<name>A0A1X6MJ56_9APHY</name>
<evidence type="ECO:0000256" key="1">
    <source>
        <dbReference type="ARBA" id="ARBA00010552"/>
    </source>
</evidence>
<dbReference type="InterPro" id="IPR035959">
    <property type="entry name" value="RutC-like_sf"/>
</dbReference>
<dbReference type="Proteomes" id="UP000194127">
    <property type="component" value="Unassembled WGS sequence"/>
</dbReference>
<dbReference type="STRING" id="670580.A0A1X6MJ56"/>
<dbReference type="GeneID" id="36327217"/>
<dbReference type="CDD" id="cd00448">
    <property type="entry name" value="YjgF_YER057c_UK114_family"/>
    <property type="match status" value="1"/>
</dbReference>
<dbReference type="EMBL" id="KZ110613">
    <property type="protein sequence ID" value="OSX56385.1"/>
    <property type="molecule type" value="Genomic_DNA"/>
</dbReference>
<dbReference type="Pfam" id="PF01042">
    <property type="entry name" value="Ribonuc_L-PSP"/>
    <property type="match status" value="1"/>
</dbReference>
<dbReference type="GO" id="GO:0005829">
    <property type="term" value="C:cytosol"/>
    <property type="evidence" value="ECO:0007669"/>
    <property type="project" value="TreeGrafter"/>
</dbReference>
<dbReference type="SUPFAM" id="SSF55298">
    <property type="entry name" value="YjgF-like"/>
    <property type="match status" value="1"/>
</dbReference>
<organism evidence="2 3">
    <name type="scientific">Postia placenta MAD-698-R-SB12</name>
    <dbReference type="NCBI Taxonomy" id="670580"/>
    <lineage>
        <taxon>Eukaryota</taxon>
        <taxon>Fungi</taxon>
        <taxon>Dikarya</taxon>
        <taxon>Basidiomycota</taxon>
        <taxon>Agaricomycotina</taxon>
        <taxon>Agaricomycetes</taxon>
        <taxon>Polyporales</taxon>
        <taxon>Adustoporiaceae</taxon>
        <taxon>Rhodonia</taxon>
    </lineage>
</organism>
<dbReference type="AlphaFoldDB" id="A0A1X6MJ56"/>
<proteinExistence type="inferred from homology"/>
<evidence type="ECO:0000313" key="3">
    <source>
        <dbReference type="Proteomes" id="UP000194127"/>
    </source>
</evidence>
<dbReference type="FunFam" id="3.30.1330.40:FF:000001">
    <property type="entry name" value="L-PSP family endoribonuclease"/>
    <property type="match status" value="1"/>
</dbReference>